<dbReference type="AlphaFoldDB" id="Q33AX8"/>
<name>Q33AX8_ORYSJ</name>
<evidence type="ECO:0000313" key="2">
    <source>
        <dbReference type="EMBL" id="ABB46797.1"/>
    </source>
</evidence>
<feature type="compositionally biased region" description="Basic and acidic residues" evidence="1">
    <location>
        <begin position="25"/>
        <end position="34"/>
    </location>
</feature>
<proteinExistence type="predicted"/>
<organism evidence="2">
    <name type="scientific">Oryza sativa subsp. japonica</name>
    <name type="common">Rice</name>
    <dbReference type="NCBI Taxonomy" id="39947"/>
    <lineage>
        <taxon>Eukaryota</taxon>
        <taxon>Viridiplantae</taxon>
        <taxon>Streptophyta</taxon>
        <taxon>Embryophyta</taxon>
        <taxon>Tracheophyta</taxon>
        <taxon>Spermatophyta</taxon>
        <taxon>Magnoliopsida</taxon>
        <taxon>Liliopsida</taxon>
        <taxon>Poales</taxon>
        <taxon>Poaceae</taxon>
        <taxon>BOP clade</taxon>
        <taxon>Oryzoideae</taxon>
        <taxon>Oryzeae</taxon>
        <taxon>Oryzinae</taxon>
        <taxon>Oryza</taxon>
        <taxon>Oryza sativa</taxon>
    </lineage>
</organism>
<gene>
    <name evidence="2" type="ordered locus">LOC_Os10g07069</name>
</gene>
<accession>Q33AX8</accession>
<dbReference type="EMBL" id="DP000086">
    <property type="protein sequence ID" value="ABB46797.1"/>
    <property type="molecule type" value="Genomic_DNA"/>
</dbReference>
<feature type="region of interest" description="Disordered" evidence="1">
    <location>
        <begin position="13"/>
        <end position="48"/>
    </location>
</feature>
<sequence length="48" mass="4976">MAHAAAMLTAVVAWRGGASSSGGVRPEHGGERRDGGRRRGKERDSTLG</sequence>
<reference evidence="2" key="1">
    <citation type="journal article" date="2003" name="Science">
        <title>In-depth view of structure, activity, and evolution of rice chromosome 10.</title>
        <authorList>
            <consortium name="Rice Chromosome 10 Sequencing Consortium"/>
        </authorList>
    </citation>
    <scope>NUCLEOTIDE SEQUENCE [LARGE SCALE GENOMIC DNA]</scope>
</reference>
<reference evidence="2" key="3">
    <citation type="submission" date="2006-07" db="EMBL/GenBank/DDBJ databases">
        <authorList>
            <person name="Buell R."/>
        </authorList>
    </citation>
    <scope>NUCLEOTIDE SEQUENCE</scope>
</reference>
<evidence type="ECO:0000256" key="1">
    <source>
        <dbReference type="SAM" id="MobiDB-lite"/>
    </source>
</evidence>
<protein>
    <submittedName>
        <fullName evidence="2">Uncharacterized protein</fullName>
    </submittedName>
</protein>
<reference evidence="2" key="2">
    <citation type="submission" date="2003-05" db="EMBL/GenBank/DDBJ databases">
        <authorList>
            <person name="Buell C.R."/>
            <person name="Wing R.A."/>
            <person name="McCombie W.R."/>
            <person name="Messing J."/>
            <person name="Yuan Q."/>
            <person name="Ouyang S."/>
        </authorList>
    </citation>
    <scope>NUCLEOTIDE SEQUENCE</scope>
</reference>